<accession>A0A517ZDU2</accession>
<feature type="transmembrane region" description="Helical" evidence="1">
    <location>
        <begin position="487"/>
        <end position="507"/>
    </location>
</feature>
<feature type="transmembrane region" description="Helical" evidence="1">
    <location>
        <begin position="285"/>
        <end position="303"/>
    </location>
</feature>
<feature type="transmembrane region" description="Helical" evidence="1">
    <location>
        <begin position="258"/>
        <end position="279"/>
    </location>
</feature>
<dbReference type="OrthoDB" id="223973at2"/>
<feature type="transmembrane region" description="Helical" evidence="1">
    <location>
        <begin position="20"/>
        <end position="37"/>
    </location>
</feature>
<keyword evidence="1" id="KW-0472">Membrane</keyword>
<proteinExistence type="predicted"/>
<dbReference type="EMBL" id="CP036275">
    <property type="protein sequence ID" value="QDU40644.1"/>
    <property type="molecule type" value="Genomic_DNA"/>
</dbReference>
<feature type="transmembrane region" description="Helical" evidence="1">
    <location>
        <begin position="157"/>
        <end position="176"/>
    </location>
</feature>
<sequence>MGRHGFSRLIWKEFHTQGSLWLALAIGTLMLLSLQLLPTDTFRNMPGYAFYVALVMTACYAGASGAILFAGEREEKTDDWLRQLPMRPRTFIGAKFTWLLVSTLLFGAFAGTAGWTVFEFVGGRIGDETPMYISLFARALASMMVWAVLFSLLFHRVLLALLTALIMEFAFSITIGNLPVSDTAKDSLFAAVVLTVAVADITLAVRWLRGQTFRIPTNVRRERVQTGVPSVQLHWLQSAAGRSSLVARMMSVLLWREARGAVPFLIWWGLTGILCVLVSRWFGLNQLYLVATPAICGLLTYIGDRRQRDFRFYVERGISPRLVWLSKQLVWGLAALVLVASLYAFDATWNRSVRSSSDMPADLRTWSAAHTIAMTVKTPWLEPNQRPPLLWSVDASQQRWFVWLAGLSLFGLGQLAAIWIPRAIMAAAFVFVTAPFVPLGLGGLVAVDVPLSATAFPLAVLLFAATLFTFGDCLLERRTWRKRLTKVAWVIVPCLLLFVQVRSMRAWTAMDEQPPVNVAGIELQSQSADPAWINDWKELLGELPAAQRLLNQSHEEFAANASVSRIAGQIATLGAELAARQTPLPPVLFLEETGAAPGNLGTIGRFAQSYADHQTNAGQHRQAWQTLLNAARVSRFLSQQVVSWVGWQESLVAHNSTMDAMREWATNLDVPTDVLQTAVRELQSLQQQPMVATSMLERRYVVMRQLLEQRGPAWEWAERESAGQSLLLDAVVTAGTLTGDKARLRGLLDYATAAALDSNEVLPDFRASADHLNRSAEDARETFNFQLARAAASTALVPPQLFSFDPYLENYGDDYTVESLHMSRTQQNATLIVLALQVWHREHGQFPQHLSQLTERLLVDLPQDHMSRGAWGYAPEGLPAPLLASRRAVIPAGQPLLWSRGWIDGDIVYQSQSRETGVGRTPPNRYLVMPFYRPAQDTSPGVNEASGGEPQPDRIRFLILGTD</sequence>
<feature type="transmembrane region" description="Helical" evidence="1">
    <location>
        <begin position="400"/>
        <end position="420"/>
    </location>
</feature>
<protein>
    <recommendedName>
        <fullName evidence="4">ABC-2 family transporter protein</fullName>
    </recommendedName>
</protein>
<evidence type="ECO:0000313" key="2">
    <source>
        <dbReference type="EMBL" id="QDU40644.1"/>
    </source>
</evidence>
<keyword evidence="3" id="KW-1185">Reference proteome</keyword>
<organism evidence="2 3">
    <name type="scientific">Maioricimonas rarisocia</name>
    <dbReference type="NCBI Taxonomy" id="2528026"/>
    <lineage>
        <taxon>Bacteria</taxon>
        <taxon>Pseudomonadati</taxon>
        <taxon>Planctomycetota</taxon>
        <taxon>Planctomycetia</taxon>
        <taxon>Planctomycetales</taxon>
        <taxon>Planctomycetaceae</taxon>
        <taxon>Maioricimonas</taxon>
    </lineage>
</organism>
<feature type="transmembrane region" description="Helical" evidence="1">
    <location>
        <begin position="188"/>
        <end position="208"/>
    </location>
</feature>
<evidence type="ECO:0000313" key="3">
    <source>
        <dbReference type="Proteomes" id="UP000320496"/>
    </source>
</evidence>
<dbReference type="Proteomes" id="UP000320496">
    <property type="component" value="Chromosome"/>
</dbReference>
<keyword evidence="1" id="KW-0812">Transmembrane</keyword>
<feature type="transmembrane region" description="Helical" evidence="1">
    <location>
        <begin position="49"/>
        <end position="71"/>
    </location>
</feature>
<feature type="transmembrane region" description="Helical" evidence="1">
    <location>
        <begin position="324"/>
        <end position="345"/>
    </location>
</feature>
<dbReference type="RefSeq" id="WP_145371915.1">
    <property type="nucleotide sequence ID" value="NZ_CP036275.1"/>
</dbReference>
<evidence type="ECO:0000256" key="1">
    <source>
        <dbReference type="SAM" id="Phobius"/>
    </source>
</evidence>
<dbReference type="AlphaFoldDB" id="A0A517ZDU2"/>
<evidence type="ECO:0008006" key="4">
    <source>
        <dbReference type="Google" id="ProtNLM"/>
    </source>
</evidence>
<gene>
    <name evidence="2" type="ORF">Mal4_50020</name>
</gene>
<feature type="transmembrane region" description="Helical" evidence="1">
    <location>
        <begin position="427"/>
        <end position="447"/>
    </location>
</feature>
<feature type="transmembrane region" description="Helical" evidence="1">
    <location>
        <begin position="453"/>
        <end position="475"/>
    </location>
</feature>
<keyword evidence="1" id="KW-1133">Transmembrane helix</keyword>
<feature type="transmembrane region" description="Helical" evidence="1">
    <location>
        <begin position="130"/>
        <end position="150"/>
    </location>
</feature>
<dbReference type="KEGG" id="mri:Mal4_50020"/>
<feature type="transmembrane region" description="Helical" evidence="1">
    <location>
        <begin position="92"/>
        <end position="118"/>
    </location>
</feature>
<reference evidence="2 3" key="1">
    <citation type="submission" date="2019-02" db="EMBL/GenBank/DDBJ databases">
        <title>Deep-cultivation of Planctomycetes and their phenomic and genomic characterization uncovers novel biology.</title>
        <authorList>
            <person name="Wiegand S."/>
            <person name="Jogler M."/>
            <person name="Boedeker C."/>
            <person name="Pinto D."/>
            <person name="Vollmers J."/>
            <person name="Rivas-Marin E."/>
            <person name="Kohn T."/>
            <person name="Peeters S.H."/>
            <person name="Heuer A."/>
            <person name="Rast P."/>
            <person name="Oberbeckmann S."/>
            <person name="Bunk B."/>
            <person name="Jeske O."/>
            <person name="Meyerdierks A."/>
            <person name="Storesund J.E."/>
            <person name="Kallscheuer N."/>
            <person name="Luecker S."/>
            <person name="Lage O.M."/>
            <person name="Pohl T."/>
            <person name="Merkel B.J."/>
            <person name="Hornburger P."/>
            <person name="Mueller R.-W."/>
            <person name="Bruemmer F."/>
            <person name="Labrenz M."/>
            <person name="Spormann A.M."/>
            <person name="Op den Camp H."/>
            <person name="Overmann J."/>
            <person name="Amann R."/>
            <person name="Jetten M.S.M."/>
            <person name="Mascher T."/>
            <person name="Medema M.H."/>
            <person name="Devos D.P."/>
            <person name="Kaster A.-K."/>
            <person name="Ovreas L."/>
            <person name="Rohde M."/>
            <person name="Galperin M.Y."/>
            <person name="Jogler C."/>
        </authorList>
    </citation>
    <scope>NUCLEOTIDE SEQUENCE [LARGE SCALE GENOMIC DNA]</scope>
    <source>
        <strain evidence="2 3">Mal4</strain>
    </source>
</reference>
<name>A0A517ZDU2_9PLAN</name>